<comment type="caution">
    <text evidence="2">The sequence shown here is derived from an EMBL/GenBank/DDBJ whole genome shotgun (WGS) entry which is preliminary data.</text>
</comment>
<dbReference type="Proteomes" id="UP000616885">
    <property type="component" value="Unassembled WGS sequence"/>
</dbReference>
<dbReference type="EMBL" id="JADCTT010000007">
    <property type="protein sequence ID" value="KAF9750274.1"/>
    <property type="molecule type" value="Genomic_DNA"/>
</dbReference>
<evidence type="ECO:0000256" key="1">
    <source>
        <dbReference type="SAM" id="MobiDB-lite"/>
    </source>
</evidence>
<reference evidence="2" key="1">
    <citation type="submission" date="2020-10" db="EMBL/GenBank/DDBJ databases">
        <title>High-Quality Genome Resource of Clonostachys rosea strain S41 by Oxford Nanopore Long-Read Sequencing.</title>
        <authorList>
            <person name="Wang H."/>
        </authorList>
    </citation>
    <scope>NUCLEOTIDE SEQUENCE</scope>
    <source>
        <strain evidence="2">S41</strain>
    </source>
</reference>
<evidence type="ECO:0000313" key="2">
    <source>
        <dbReference type="EMBL" id="KAF9750274.1"/>
    </source>
</evidence>
<gene>
    <name evidence="2" type="ORF">IM811_016301</name>
</gene>
<dbReference type="AlphaFoldDB" id="A0A8H7TMX1"/>
<feature type="compositionally biased region" description="Polar residues" evidence="1">
    <location>
        <begin position="56"/>
        <end position="70"/>
    </location>
</feature>
<protein>
    <submittedName>
        <fullName evidence="2">Uncharacterized protein</fullName>
    </submittedName>
</protein>
<feature type="region of interest" description="Disordered" evidence="1">
    <location>
        <begin position="32"/>
        <end position="80"/>
    </location>
</feature>
<proteinExistence type="predicted"/>
<name>A0A8H7TMX1_BIOOC</name>
<organism evidence="2 3">
    <name type="scientific">Bionectria ochroleuca</name>
    <name type="common">Gliocladium roseum</name>
    <dbReference type="NCBI Taxonomy" id="29856"/>
    <lineage>
        <taxon>Eukaryota</taxon>
        <taxon>Fungi</taxon>
        <taxon>Dikarya</taxon>
        <taxon>Ascomycota</taxon>
        <taxon>Pezizomycotina</taxon>
        <taxon>Sordariomycetes</taxon>
        <taxon>Hypocreomycetidae</taxon>
        <taxon>Hypocreales</taxon>
        <taxon>Bionectriaceae</taxon>
        <taxon>Clonostachys</taxon>
    </lineage>
</organism>
<evidence type="ECO:0000313" key="3">
    <source>
        <dbReference type="Proteomes" id="UP000616885"/>
    </source>
</evidence>
<accession>A0A8H7TMX1</accession>
<sequence>MGELFAITTNLDWAALLIIHCSIFHQPYRQDGNDLTCTTQSPDPSPSPVVHPGIQCRQSSPGLPPTTNSPAMVVSEDQGTKNSDLIIAVSEHARKPVWQE</sequence>